<dbReference type="InterPro" id="IPR000182">
    <property type="entry name" value="GNAT_dom"/>
</dbReference>
<keyword evidence="6" id="KW-1185">Reference proteome</keyword>
<proteinExistence type="predicted"/>
<dbReference type="PANTHER" id="PTHR43800:SF1">
    <property type="entry name" value="PEPTIDYL-LYSINE N-ACETYLTRANSFERASE YJAB"/>
    <property type="match status" value="1"/>
</dbReference>
<dbReference type="CDD" id="cd04301">
    <property type="entry name" value="NAT_SF"/>
    <property type="match status" value="1"/>
</dbReference>
<keyword evidence="2" id="KW-0012">Acyltransferase</keyword>
<reference evidence="5 6" key="1">
    <citation type="submission" date="2019-12" db="EMBL/GenBank/DDBJ databases">
        <title>Genomic-based taxomic classification of the family Erythrobacteraceae.</title>
        <authorList>
            <person name="Xu L."/>
        </authorList>
    </citation>
    <scope>NUCLEOTIDE SEQUENCE [LARGE SCALE GENOMIC DNA]</scope>
    <source>
        <strain evidence="5 6">MCCC 1A09965</strain>
    </source>
</reference>
<organism evidence="5 6">
    <name type="scientific">Qipengyuania oceanensis</name>
    <dbReference type="NCBI Taxonomy" id="1463597"/>
    <lineage>
        <taxon>Bacteria</taxon>
        <taxon>Pseudomonadati</taxon>
        <taxon>Pseudomonadota</taxon>
        <taxon>Alphaproteobacteria</taxon>
        <taxon>Sphingomonadales</taxon>
        <taxon>Erythrobacteraceae</taxon>
        <taxon>Qipengyuania</taxon>
    </lineage>
</organism>
<evidence type="ECO:0000313" key="5">
    <source>
        <dbReference type="EMBL" id="MXO63973.1"/>
    </source>
</evidence>
<feature type="region of interest" description="Disordered" evidence="3">
    <location>
        <begin position="1"/>
        <end position="23"/>
    </location>
</feature>
<dbReference type="InterPro" id="IPR016181">
    <property type="entry name" value="Acyl_CoA_acyltransferase"/>
</dbReference>
<dbReference type="OrthoDB" id="572496at2"/>
<dbReference type="Gene3D" id="3.40.630.30">
    <property type="match status" value="1"/>
</dbReference>
<feature type="domain" description="N-acetyltransferase" evidence="4">
    <location>
        <begin position="1"/>
        <end position="144"/>
    </location>
</feature>
<dbReference type="EMBL" id="WTYN01000005">
    <property type="protein sequence ID" value="MXO63973.1"/>
    <property type="molecule type" value="Genomic_DNA"/>
</dbReference>
<comment type="caution">
    <text evidence="5">The sequence shown here is derived from an EMBL/GenBank/DDBJ whole genome shotgun (WGS) entry which is preliminary data.</text>
</comment>
<evidence type="ECO:0000256" key="1">
    <source>
        <dbReference type="ARBA" id="ARBA00022679"/>
    </source>
</evidence>
<evidence type="ECO:0000256" key="2">
    <source>
        <dbReference type="ARBA" id="ARBA00023315"/>
    </source>
</evidence>
<keyword evidence="1 5" id="KW-0808">Transferase</keyword>
<dbReference type="PANTHER" id="PTHR43800">
    <property type="entry name" value="PEPTIDYL-LYSINE N-ACETYLTRANSFERASE YJAB"/>
    <property type="match status" value="1"/>
</dbReference>
<gene>
    <name evidence="5" type="ORF">GRI48_13260</name>
</gene>
<dbReference type="SUPFAM" id="SSF55729">
    <property type="entry name" value="Acyl-CoA N-acyltransferases (Nat)"/>
    <property type="match status" value="1"/>
</dbReference>
<sequence>MRIRKSASRKPAPAPSSPTCWRPGASPDNYRAMIRRGNCLSATVSDEVIGFAAAGRCGRELHLHELSVARAHQGKGIGATLLRALAIDARNCGLRAITLNTFRDIAWNAPFYARQGFVEIENFEGREHLRDSHDAAVDLGMPGDRRCAMIKFLD</sequence>
<dbReference type="Proteomes" id="UP000445582">
    <property type="component" value="Unassembled WGS sequence"/>
</dbReference>
<accession>A0A844YJK1</accession>
<dbReference type="PROSITE" id="PS51186">
    <property type="entry name" value="GNAT"/>
    <property type="match status" value="1"/>
</dbReference>
<evidence type="ECO:0000259" key="4">
    <source>
        <dbReference type="PROSITE" id="PS51186"/>
    </source>
</evidence>
<evidence type="ECO:0000313" key="6">
    <source>
        <dbReference type="Proteomes" id="UP000445582"/>
    </source>
</evidence>
<dbReference type="GO" id="GO:0016747">
    <property type="term" value="F:acyltransferase activity, transferring groups other than amino-acyl groups"/>
    <property type="evidence" value="ECO:0007669"/>
    <property type="project" value="InterPro"/>
</dbReference>
<dbReference type="AlphaFoldDB" id="A0A844YJK1"/>
<evidence type="ECO:0000256" key="3">
    <source>
        <dbReference type="SAM" id="MobiDB-lite"/>
    </source>
</evidence>
<name>A0A844YJK1_9SPHN</name>
<dbReference type="Pfam" id="PF00583">
    <property type="entry name" value="Acetyltransf_1"/>
    <property type="match status" value="1"/>
</dbReference>
<protein>
    <submittedName>
        <fullName evidence="5">GNAT family N-acetyltransferase</fullName>
    </submittedName>
</protein>